<dbReference type="OrthoDB" id="5448848at2"/>
<accession>A0A542D2Y7</accession>
<keyword evidence="1" id="KW-0812">Transmembrane</keyword>
<dbReference type="AlphaFoldDB" id="A0A542D2Y7"/>
<sequence>MAKPFLRSGSLDDVLTLGENGQPIYAVAAQLREALRIQQQQAVADCLAIPVPSEQGERIDWYAPITGRVISWNAADASARAAALHQLVRFHTIVEAISLRAQNSGKVSQQLFAALLTKAMQFPDQNAVFLVDGKPVITFWGCVKADGKTRNDPLDCLRLEQDSATEPFIAPLAEIAVPPIPAPAAAPDVIPPIVNKKPQRLWWSLPVVAALALLFWWFILYPSVTEAPAPTVEIVAPAKVDVKPARPLVGLHLPLSLAEVIPPPVVAPVVVDKLALTLPAESVKIGSTAFLNGKWRATLAVKDPLTGKLPSLLYQFKNGKGTARITQGDKVTCRVEVSAGLMQSGNLVINSRTKARCSDGSRYQMPELVCKQGDAGAADCSGRYGTETVFPMTIKRENK</sequence>
<dbReference type="InterPro" id="IPR047774">
    <property type="entry name" value="SrfA-like"/>
</dbReference>
<reference evidence="2" key="1">
    <citation type="submission" date="2019-06" db="EMBL/GenBank/DDBJ databases">
        <authorList>
            <person name="Deangelis K."/>
            <person name="Huntemann M."/>
            <person name="Clum A."/>
            <person name="Pillay M."/>
            <person name="Palaniappan K."/>
            <person name="Varghese N."/>
            <person name="Mikhailova N."/>
            <person name="Stamatis D."/>
            <person name="Reddy T."/>
            <person name="Daum C."/>
            <person name="Shapiro N."/>
            <person name="Ivanova N."/>
            <person name="Kyrpides N."/>
            <person name="Woyke T."/>
        </authorList>
    </citation>
    <scope>NUCLEOTIDE SEQUENCE [LARGE SCALE GENOMIC DNA]</scope>
    <source>
        <strain evidence="2">128R</strain>
    </source>
</reference>
<keyword evidence="1" id="KW-1133">Transmembrane helix</keyword>
<evidence type="ECO:0000313" key="2">
    <source>
        <dbReference type="EMBL" id="TVZ71939.1"/>
    </source>
</evidence>
<comment type="caution">
    <text evidence="2">The sequence shown here is derived from an EMBL/GenBank/DDBJ whole genome shotgun (WGS) entry which is preliminary data.</text>
</comment>
<name>A0A542D2Y7_SERFO</name>
<organism evidence="2">
    <name type="scientific">Serratia fonticola</name>
    <dbReference type="NCBI Taxonomy" id="47917"/>
    <lineage>
        <taxon>Bacteria</taxon>
        <taxon>Pseudomonadati</taxon>
        <taxon>Pseudomonadota</taxon>
        <taxon>Gammaproteobacteria</taxon>
        <taxon>Enterobacterales</taxon>
        <taxon>Yersiniaceae</taxon>
        <taxon>Serratia</taxon>
    </lineage>
</organism>
<dbReference type="NCBIfam" id="NF040486">
    <property type="entry name" value="SrfA_fam"/>
    <property type="match status" value="1"/>
</dbReference>
<proteinExistence type="predicted"/>
<protein>
    <recommendedName>
        <fullName evidence="3">Virulence effector protein</fullName>
    </recommendedName>
</protein>
<evidence type="ECO:0008006" key="3">
    <source>
        <dbReference type="Google" id="ProtNLM"/>
    </source>
</evidence>
<keyword evidence="1" id="KW-0472">Membrane</keyword>
<gene>
    <name evidence="2" type="ORF">FHU10_4596</name>
</gene>
<feature type="transmembrane region" description="Helical" evidence="1">
    <location>
        <begin position="201"/>
        <end position="220"/>
    </location>
</feature>
<reference evidence="2" key="2">
    <citation type="submission" date="2019-08" db="EMBL/GenBank/DDBJ databases">
        <title>Investigation of anaerobic lignin degradation for improved lignocellulosic biofuels.</title>
        <authorList>
            <person name="Deangelis K.PhD."/>
        </authorList>
    </citation>
    <scope>NUCLEOTIDE SEQUENCE [LARGE SCALE GENOMIC DNA]</scope>
    <source>
        <strain evidence="2">128R</strain>
    </source>
</reference>
<dbReference type="EMBL" id="VISQ01000001">
    <property type="protein sequence ID" value="TVZ71939.1"/>
    <property type="molecule type" value="Genomic_DNA"/>
</dbReference>
<evidence type="ECO:0000256" key="1">
    <source>
        <dbReference type="SAM" id="Phobius"/>
    </source>
</evidence>